<dbReference type="EMBL" id="JANKHO010000302">
    <property type="protein sequence ID" value="KAJ3511828.1"/>
    <property type="molecule type" value="Genomic_DNA"/>
</dbReference>
<organism evidence="1 2">
    <name type="scientific">Agrocybe chaxingu</name>
    <dbReference type="NCBI Taxonomy" id="84603"/>
    <lineage>
        <taxon>Eukaryota</taxon>
        <taxon>Fungi</taxon>
        <taxon>Dikarya</taxon>
        <taxon>Basidiomycota</taxon>
        <taxon>Agaricomycotina</taxon>
        <taxon>Agaricomycetes</taxon>
        <taxon>Agaricomycetidae</taxon>
        <taxon>Agaricales</taxon>
        <taxon>Agaricineae</taxon>
        <taxon>Strophariaceae</taxon>
        <taxon>Agrocybe</taxon>
    </lineage>
</organism>
<name>A0A9W8K3X6_9AGAR</name>
<evidence type="ECO:0000313" key="1">
    <source>
        <dbReference type="EMBL" id="KAJ3511828.1"/>
    </source>
</evidence>
<keyword evidence="2" id="KW-1185">Reference proteome</keyword>
<accession>A0A9W8K3X6</accession>
<protein>
    <recommendedName>
        <fullName evidence="3">DDE Tnp4 domain-containing protein</fullName>
    </recommendedName>
</protein>
<dbReference type="PANTHER" id="PTHR48471">
    <property type="entry name" value="DDE TNP4 DOMAIN-CONTAINING PROTEIN"/>
    <property type="match status" value="1"/>
</dbReference>
<evidence type="ECO:0000313" key="2">
    <source>
        <dbReference type="Proteomes" id="UP001148786"/>
    </source>
</evidence>
<sequence>MGKRRKLSDLTDQETATVVNLLKRFQLELDEDDEDGQEVVHALQTVVRKFSELKADLDDEEADEDFLLGAGATVAVILTGIEDLRQRRAERRNPSHLYLCRAQLLPDPHQNTPWQVLYKSQNDRAFITTMGFDTALFREILEAGFGEAWLITPIPRADTSIGGDPRPERRSLDAPGALGLVLHYLNSTMHEISLQEIFAIIPSTVSRYITFGLNVLLLTLRTMHDAQIGWFKNPESFSRCRDLIVARHPRLTGAFASIDGLNIPVQTSKEEDIENATYNGWLSEHFLPGRNSQSI</sequence>
<dbReference type="PANTHER" id="PTHR48471:SF1">
    <property type="entry name" value="DDE TNP4 DOMAIN-CONTAINING PROTEIN"/>
    <property type="match status" value="1"/>
</dbReference>
<dbReference type="Proteomes" id="UP001148786">
    <property type="component" value="Unassembled WGS sequence"/>
</dbReference>
<dbReference type="AlphaFoldDB" id="A0A9W8K3X6"/>
<comment type="caution">
    <text evidence="1">The sequence shown here is derived from an EMBL/GenBank/DDBJ whole genome shotgun (WGS) entry which is preliminary data.</text>
</comment>
<gene>
    <name evidence="1" type="ORF">NLJ89_g3878</name>
</gene>
<dbReference type="OrthoDB" id="78198at2759"/>
<evidence type="ECO:0008006" key="3">
    <source>
        <dbReference type="Google" id="ProtNLM"/>
    </source>
</evidence>
<proteinExistence type="predicted"/>
<reference evidence="1" key="1">
    <citation type="submission" date="2022-07" db="EMBL/GenBank/DDBJ databases">
        <title>Genome Sequence of Agrocybe chaxingu.</title>
        <authorList>
            <person name="Buettner E."/>
        </authorList>
    </citation>
    <scope>NUCLEOTIDE SEQUENCE</scope>
    <source>
        <strain evidence="1">MP-N11</strain>
    </source>
</reference>